<gene>
    <name evidence="3" type="ORF">IAR55_005447</name>
</gene>
<dbReference type="InterPro" id="IPR044662">
    <property type="entry name" value="HS1/DABB1-like"/>
</dbReference>
<comment type="subunit">
    <text evidence="1">Homodimer.</text>
</comment>
<evidence type="ECO:0000313" key="4">
    <source>
        <dbReference type="Proteomes" id="UP001388673"/>
    </source>
</evidence>
<evidence type="ECO:0000313" key="3">
    <source>
        <dbReference type="EMBL" id="KAK8847588.1"/>
    </source>
</evidence>
<protein>
    <recommendedName>
        <fullName evidence="2">Stress-response A/B barrel domain-containing protein</fullName>
    </recommendedName>
</protein>
<dbReference type="SMART" id="SM00886">
    <property type="entry name" value="Dabb"/>
    <property type="match status" value="1"/>
</dbReference>
<dbReference type="AlphaFoldDB" id="A0AAW0YTT2"/>
<dbReference type="Proteomes" id="UP001388673">
    <property type="component" value="Unassembled WGS sequence"/>
</dbReference>
<dbReference type="PANTHER" id="PTHR33178:SF19">
    <property type="entry name" value="STRESS-RESPONSE A_B BARREL DOMAIN-CONTAINING PROTEIN"/>
    <property type="match status" value="1"/>
</dbReference>
<sequence length="110" mass="12027">MGKIVHIVLWKLRRPSSSSSSSISGAEDVFAQAKSAIANLKNVPGPEQFQLGPPLLVARAKGFDWGLYSVFASKEALQTYAVSDAHVKVVEEHVKPNVEDVLAYDFELDQ</sequence>
<dbReference type="Pfam" id="PF07876">
    <property type="entry name" value="Dabb"/>
    <property type="match status" value="1"/>
</dbReference>
<comment type="caution">
    <text evidence="3">The sequence shown here is derived from an EMBL/GenBank/DDBJ whole genome shotgun (WGS) entry which is preliminary data.</text>
</comment>
<dbReference type="EMBL" id="JBCAWK010000010">
    <property type="protein sequence ID" value="KAK8847588.1"/>
    <property type="molecule type" value="Genomic_DNA"/>
</dbReference>
<dbReference type="PANTHER" id="PTHR33178">
    <property type="match status" value="1"/>
</dbReference>
<dbReference type="PROSITE" id="PS51502">
    <property type="entry name" value="S_R_A_B_BARREL"/>
    <property type="match status" value="1"/>
</dbReference>
<name>A0AAW0YTT2_9TREE</name>
<dbReference type="Gene3D" id="3.30.70.100">
    <property type="match status" value="1"/>
</dbReference>
<reference evidence="3 4" key="1">
    <citation type="journal article" date="2024" name="bioRxiv">
        <title>Comparative genomics of Cryptococcus and Kwoniella reveals pathogenesis evolution and contrasting karyotype dynamics via intercentromeric recombination or chromosome fusion.</title>
        <authorList>
            <person name="Coelho M.A."/>
            <person name="David-Palma M."/>
            <person name="Shea T."/>
            <person name="Bowers K."/>
            <person name="McGinley-Smith S."/>
            <person name="Mohammad A.W."/>
            <person name="Gnirke A."/>
            <person name="Yurkov A.M."/>
            <person name="Nowrousian M."/>
            <person name="Sun S."/>
            <person name="Cuomo C.A."/>
            <person name="Heitman J."/>
        </authorList>
    </citation>
    <scope>NUCLEOTIDE SEQUENCE [LARGE SCALE GENOMIC DNA]</scope>
    <source>
        <strain evidence="3 4">CBS 13917</strain>
    </source>
</reference>
<dbReference type="InterPro" id="IPR013097">
    <property type="entry name" value="Dabb"/>
</dbReference>
<dbReference type="SUPFAM" id="SSF54909">
    <property type="entry name" value="Dimeric alpha+beta barrel"/>
    <property type="match status" value="1"/>
</dbReference>
<accession>A0AAW0YTT2</accession>
<organism evidence="3 4">
    <name type="scientific">Kwoniella newhampshirensis</name>
    <dbReference type="NCBI Taxonomy" id="1651941"/>
    <lineage>
        <taxon>Eukaryota</taxon>
        <taxon>Fungi</taxon>
        <taxon>Dikarya</taxon>
        <taxon>Basidiomycota</taxon>
        <taxon>Agaricomycotina</taxon>
        <taxon>Tremellomycetes</taxon>
        <taxon>Tremellales</taxon>
        <taxon>Cryptococcaceae</taxon>
        <taxon>Kwoniella</taxon>
    </lineage>
</organism>
<dbReference type="GeneID" id="92182705"/>
<dbReference type="RefSeq" id="XP_066801106.1">
    <property type="nucleotide sequence ID" value="XM_066948538.1"/>
</dbReference>
<dbReference type="InterPro" id="IPR011008">
    <property type="entry name" value="Dimeric_a/b-barrel"/>
</dbReference>
<evidence type="ECO:0000259" key="2">
    <source>
        <dbReference type="PROSITE" id="PS51502"/>
    </source>
</evidence>
<evidence type="ECO:0000256" key="1">
    <source>
        <dbReference type="ARBA" id="ARBA00011738"/>
    </source>
</evidence>
<keyword evidence="4" id="KW-1185">Reference proteome</keyword>
<feature type="domain" description="Stress-response A/B barrel" evidence="2">
    <location>
        <begin position="4"/>
        <end position="106"/>
    </location>
</feature>
<dbReference type="KEGG" id="kne:92182705"/>
<proteinExistence type="predicted"/>